<reference evidence="1" key="1">
    <citation type="journal article" date="2015" name="Nature">
        <title>Complex archaea that bridge the gap between prokaryotes and eukaryotes.</title>
        <authorList>
            <person name="Spang A."/>
            <person name="Saw J.H."/>
            <person name="Jorgensen S.L."/>
            <person name="Zaremba-Niedzwiedzka K."/>
            <person name="Martijn J."/>
            <person name="Lind A.E."/>
            <person name="van Eijk R."/>
            <person name="Schleper C."/>
            <person name="Guy L."/>
            <person name="Ettema T.J."/>
        </authorList>
    </citation>
    <scope>NUCLEOTIDE SEQUENCE</scope>
</reference>
<name>A0A0F9FNB7_9ZZZZ</name>
<comment type="caution">
    <text evidence="1">The sequence shown here is derived from an EMBL/GenBank/DDBJ whole genome shotgun (WGS) entry which is preliminary data.</text>
</comment>
<dbReference type="AlphaFoldDB" id="A0A0F9FNB7"/>
<protein>
    <submittedName>
        <fullName evidence="1">Uncharacterized protein</fullName>
    </submittedName>
</protein>
<sequence>YIYTLKKDKTIGQFYKNSKIKSSELTLLELNFIEIYYKKHFKNIKEIEKILLKTEFNELLGIIE</sequence>
<gene>
    <name evidence="1" type="ORF">LCGC14_1929940</name>
</gene>
<organism evidence="1">
    <name type="scientific">marine sediment metagenome</name>
    <dbReference type="NCBI Taxonomy" id="412755"/>
    <lineage>
        <taxon>unclassified sequences</taxon>
        <taxon>metagenomes</taxon>
        <taxon>ecological metagenomes</taxon>
    </lineage>
</organism>
<evidence type="ECO:0000313" key="1">
    <source>
        <dbReference type="EMBL" id="KKL87919.1"/>
    </source>
</evidence>
<accession>A0A0F9FNB7</accession>
<proteinExistence type="predicted"/>
<feature type="non-terminal residue" evidence="1">
    <location>
        <position position="1"/>
    </location>
</feature>
<dbReference type="EMBL" id="LAZR01020708">
    <property type="protein sequence ID" value="KKL87919.1"/>
    <property type="molecule type" value="Genomic_DNA"/>
</dbReference>